<keyword evidence="7 10" id="KW-0539">Nucleus</keyword>
<dbReference type="EMBL" id="BT051980">
    <property type="protein sequence ID" value="ACJ84642.1"/>
    <property type="molecule type" value="mRNA"/>
</dbReference>
<protein>
    <recommendedName>
        <fullName evidence="10">Auxin-induced protein</fullName>
    </recommendedName>
</protein>
<evidence type="ECO:0000256" key="2">
    <source>
        <dbReference type="ARBA" id="ARBA00006728"/>
    </source>
</evidence>
<evidence type="ECO:0000256" key="5">
    <source>
        <dbReference type="ARBA" id="ARBA00023015"/>
    </source>
</evidence>
<comment type="function">
    <text evidence="9">Aux/IAA proteins are short-lived transcriptional factors that function as repressors of early auxin response genes at low auxin concentrations. Repression is thought to result from the interaction with auxin response factors (ARFs), proteins that bind to the auxin-responsive promoter element (AuxRE). Formation of heterodimers with ARF proteins may alter their ability to modulate early auxin response genes expression.</text>
</comment>
<evidence type="ECO:0000313" key="12">
    <source>
        <dbReference type="EMBL" id="ACJ84642.1"/>
    </source>
</evidence>
<reference evidence="12" key="1">
    <citation type="submission" date="2008-12" db="EMBL/GenBank/DDBJ databases">
        <title>Medicago truncatula full length cdna cloning project.</title>
        <authorList>
            <person name="Moskal W."/>
            <person name="Chan A."/>
            <person name="Cheung F."/>
            <person name="Xiao Y."/>
            <person name="Town C.D."/>
        </authorList>
    </citation>
    <scope>NUCLEOTIDE SEQUENCE</scope>
</reference>
<evidence type="ECO:0000256" key="7">
    <source>
        <dbReference type="ARBA" id="ARBA00023242"/>
    </source>
</evidence>
<evidence type="ECO:0000259" key="11">
    <source>
        <dbReference type="PROSITE" id="PS51745"/>
    </source>
</evidence>
<dbReference type="Pfam" id="PF02309">
    <property type="entry name" value="AUX_IAA"/>
    <property type="match status" value="1"/>
</dbReference>
<sequence>MEVVGMKKENMGFEETELRLGIGFLGNNGSATATEGVVRKRGFSETETDDDTTTMDLMLNLSSKEATAEVDPSDITTKTLQKEKTLLPADPAKPPAKAQVVGWPPVRSYRKNMLAMQKSESEKNSSSNFNAITFVKVSMDGAPYLRKVDLKMYTSYSQLSDSLGKMFSSFTIGNCESQGMKDFMNESKLMDLLNNSDYVPTYEDKDGDWMLVGDVPWGMFVESCKRLRIMKGKEAIGIAPRAMEKCKNRS</sequence>
<feature type="domain" description="PB1" evidence="11">
    <location>
        <begin position="132"/>
        <end position="232"/>
    </location>
</feature>
<dbReference type="PROSITE" id="PS51745">
    <property type="entry name" value="PB1"/>
    <property type="match status" value="1"/>
</dbReference>
<dbReference type="ExpressionAtlas" id="B7FIR3">
    <property type="expression patterns" value="differential"/>
</dbReference>
<dbReference type="PANTHER" id="PTHR31734:SF28">
    <property type="entry name" value="AUXIN-RESPONSIVE PROTEIN IAA13"/>
    <property type="match status" value="1"/>
</dbReference>
<evidence type="ECO:0000256" key="9">
    <source>
        <dbReference type="ARBA" id="ARBA00025283"/>
    </source>
</evidence>
<dbReference type="PANTHER" id="PTHR31734">
    <property type="entry name" value="AUXIN-RESPONSIVE PROTEIN IAA17"/>
    <property type="match status" value="1"/>
</dbReference>
<accession>B7FIR3</accession>
<dbReference type="SUPFAM" id="SSF54277">
    <property type="entry name" value="CAD &amp; PB1 domains"/>
    <property type="match status" value="1"/>
</dbReference>
<evidence type="ECO:0000256" key="4">
    <source>
        <dbReference type="ARBA" id="ARBA00022491"/>
    </source>
</evidence>
<proteinExistence type="evidence at transcript level"/>
<keyword evidence="5 10" id="KW-0805">Transcription regulation</keyword>
<evidence type="ECO:0000256" key="1">
    <source>
        <dbReference type="ARBA" id="ARBA00004123"/>
    </source>
</evidence>
<comment type="subunit">
    <text evidence="3 10">Homodimers and heterodimers.</text>
</comment>
<keyword evidence="8 10" id="KW-0927">Auxin signaling pathway</keyword>
<organism evidence="12">
    <name type="scientific">Medicago truncatula</name>
    <name type="common">Barrel medic</name>
    <name type="synonym">Medicago tribuloides</name>
    <dbReference type="NCBI Taxonomy" id="3880"/>
    <lineage>
        <taxon>Eukaryota</taxon>
        <taxon>Viridiplantae</taxon>
        <taxon>Streptophyta</taxon>
        <taxon>Embryophyta</taxon>
        <taxon>Tracheophyta</taxon>
        <taxon>Spermatophyta</taxon>
        <taxon>Magnoliopsida</taxon>
        <taxon>eudicotyledons</taxon>
        <taxon>Gunneridae</taxon>
        <taxon>Pentapetalae</taxon>
        <taxon>rosids</taxon>
        <taxon>fabids</taxon>
        <taxon>Fabales</taxon>
        <taxon>Fabaceae</taxon>
        <taxon>Papilionoideae</taxon>
        <taxon>50 kb inversion clade</taxon>
        <taxon>NPAAA clade</taxon>
        <taxon>Hologalegina</taxon>
        <taxon>IRL clade</taxon>
        <taxon>Trifolieae</taxon>
        <taxon>Medicago</taxon>
    </lineage>
</organism>
<comment type="similarity">
    <text evidence="2 10">Belongs to the Aux/IAA family.</text>
</comment>
<dbReference type="InterPro" id="IPR053793">
    <property type="entry name" value="PB1-like"/>
</dbReference>
<dbReference type="Gene3D" id="3.10.20.90">
    <property type="entry name" value="Phosphatidylinositol 3-kinase Catalytic Subunit, Chain A, domain 1"/>
    <property type="match status" value="1"/>
</dbReference>
<keyword evidence="4 10" id="KW-0678">Repressor</keyword>
<dbReference type="GO" id="GO:0009734">
    <property type="term" value="P:auxin-activated signaling pathway"/>
    <property type="evidence" value="ECO:0007669"/>
    <property type="project" value="UniProtKB-UniRule"/>
</dbReference>
<evidence type="ECO:0000256" key="8">
    <source>
        <dbReference type="ARBA" id="ARBA00023294"/>
    </source>
</evidence>
<dbReference type="GO" id="GO:0006355">
    <property type="term" value="P:regulation of DNA-templated transcription"/>
    <property type="evidence" value="ECO:0007669"/>
    <property type="project" value="InterPro"/>
</dbReference>
<dbReference type="AlphaFoldDB" id="B7FIR3"/>
<name>B7FIR3_MEDTR</name>
<comment type="subcellular location">
    <subcellularLocation>
        <location evidence="1 10">Nucleus</location>
    </subcellularLocation>
</comment>
<dbReference type="InterPro" id="IPR003311">
    <property type="entry name" value="AUX_IAA"/>
</dbReference>
<dbReference type="GO" id="GO:0005634">
    <property type="term" value="C:nucleus"/>
    <property type="evidence" value="ECO:0007669"/>
    <property type="project" value="UniProtKB-SubCell"/>
</dbReference>
<keyword evidence="6 10" id="KW-0804">Transcription</keyword>
<evidence type="ECO:0000256" key="6">
    <source>
        <dbReference type="ARBA" id="ARBA00023163"/>
    </source>
</evidence>
<evidence type="ECO:0000256" key="10">
    <source>
        <dbReference type="RuleBase" id="RU004549"/>
    </source>
</evidence>
<evidence type="ECO:0000256" key="3">
    <source>
        <dbReference type="ARBA" id="ARBA00011726"/>
    </source>
</evidence>
<dbReference type="FunFam" id="3.10.20.90:FF:000078">
    <property type="entry name" value="Auxin-responsive protein"/>
    <property type="match status" value="1"/>
</dbReference>
<dbReference type="InterPro" id="IPR033389">
    <property type="entry name" value="AUX/IAA_dom"/>
</dbReference>